<dbReference type="PANTHER" id="PTHR18964:SF149">
    <property type="entry name" value="BIFUNCTIONAL UDP-N-ACETYLGLUCOSAMINE 2-EPIMERASE_N-ACETYLMANNOSAMINE KINASE"/>
    <property type="match status" value="1"/>
</dbReference>
<comment type="similarity">
    <text evidence="1">Belongs to the ROK (NagC/XylR) family.</text>
</comment>
<proteinExistence type="inferred from homology"/>
<keyword evidence="2" id="KW-0418">Kinase</keyword>
<dbReference type="PANTHER" id="PTHR18964">
    <property type="entry name" value="ROK (REPRESSOR, ORF, KINASE) FAMILY"/>
    <property type="match status" value="1"/>
</dbReference>
<organism evidence="2 3">
    <name type="scientific">Actinocatenispora rupis</name>
    <dbReference type="NCBI Taxonomy" id="519421"/>
    <lineage>
        <taxon>Bacteria</taxon>
        <taxon>Bacillati</taxon>
        <taxon>Actinomycetota</taxon>
        <taxon>Actinomycetes</taxon>
        <taxon>Micromonosporales</taxon>
        <taxon>Micromonosporaceae</taxon>
        <taxon>Actinocatenispora</taxon>
    </lineage>
</organism>
<comment type="caution">
    <text evidence="2">The sequence shown here is derived from an EMBL/GenBank/DDBJ whole genome shotgun (WGS) entry which is preliminary data.</text>
</comment>
<dbReference type="GO" id="GO:0016301">
    <property type="term" value="F:kinase activity"/>
    <property type="evidence" value="ECO:0007669"/>
    <property type="project" value="UniProtKB-KW"/>
</dbReference>
<dbReference type="InterPro" id="IPR000600">
    <property type="entry name" value="ROK"/>
</dbReference>
<dbReference type="Proteomes" id="UP000612808">
    <property type="component" value="Unassembled WGS sequence"/>
</dbReference>
<dbReference type="Gene3D" id="3.30.420.40">
    <property type="match status" value="2"/>
</dbReference>
<dbReference type="RefSeq" id="WP_203658237.1">
    <property type="nucleotide sequence ID" value="NZ_BAAAZM010000009.1"/>
</dbReference>
<gene>
    <name evidence="2" type="ORF">Aru02nite_31480</name>
</gene>
<keyword evidence="3" id="KW-1185">Reference proteome</keyword>
<evidence type="ECO:0000256" key="1">
    <source>
        <dbReference type="ARBA" id="ARBA00006479"/>
    </source>
</evidence>
<dbReference type="Pfam" id="PF00480">
    <property type="entry name" value="ROK"/>
    <property type="match status" value="1"/>
</dbReference>
<dbReference type="CDD" id="cd23763">
    <property type="entry name" value="ASKHA_ATPase_ROK"/>
    <property type="match status" value="1"/>
</dbReference>
<evidence type="ECO:0000313" key="3">
    <source>
        <dbReference type="Proteomes" id="UP000612808"/>
    </source>
</evidence>
<dbReference type="EMBL" id="BOMB01000017">
    <property type="protein sequence ID" value="GID12259.1"/>
    <property type="molecule type" value="Genomic_DNA"/>
</dbReference>
<name>A0A8J3NAD6_9ACTN</name>
<dbReference type="AlphaFoldDB" id="A0A8J3NAD6"/>
<evidence type="ECO:0000313" key="2">
    <source>
        <dbReference type="EMBL" id="GID12259.1"/>
    </source>
</evidence>
<dbReference type="InterPro" id="IPR043129">
    <property type="entry name" value="ATPase_NBD"/>
</dbReference>
<keyword evidence="2" id="KW-0808">Transferase</keyword>
<sequence>MLDTQPPTDTVLGVDIGGTKVRAALATPDGRVLAEDTVASDRAGVGLIDQVGRIADTLVGRAGATPRHAVLGVPGTPDAASGRVLRCPAFPGLAELDARGAFTSRLGCPVTLDNDVNLAAYAEATRGGHAARTLAVLALGTGVGLGITSGGAVLAGDHLAAGEVAELPLPDAGALESVVSVAGLRAGYDAAGGRRDADVPEIVAAARRAEPAALRALDRYCRAVAYCLGAVITIVDPGAIVLTGGIGAAEPIAATVVDRLRELGGWTVPVVVSAFGERAPLVGALHAAASTADGVRTGR</sequence>
<reference evidence="2" key="1">
    <citation type="submission" date="2021-01" db="EMBL/GenBank/DDBJ databases">
        <title>Whole genome shotgun sequence of Actinocatenispora rupis NBRC 107355.</title>
        <authorList>
            <person name="Komaki H."/>
            <person name="Tamura T."/>
        </authorList>
    </citation>
    <scope>NUCLEOTIDE SEQUENCE</scope>
    <source>
        <strain evidence="2">NBRC 107355</strain>
    </source>
</reference>
<protein>
    <submittedName>
        <fullName evidence="2">Sugar kinase</fullName>
    </submittedName>
</protein>
<accession>A0A8J3NAD6</accession>
<dbReference type="SUPFAM" id="SSF53067">
    <property type="entry name" value="Actin-like ATPase domain"/>
    <property type="match status" value="1"/>
</dbReference>